<keyword evidence="7" id="KW-1185">Reference proteome</keyword>
<feature type="repeat" description="WD" evidence="5">
    <location>
        <begin position="261"/>
        <end position="302"/>
    </location>
</feature>
<dbReference type="PROSITE" id="PS50082">
    <property type="entry name" value="WD_REPEATS_2"/>
    <property type="match status" value="4"/>
</dbReference>
<evidence type="ECO:0000256" key="3">
    <source>
        <dbReference type="ARBA" id="ARBA00022737"/>
    </source>
</evidence>
<dbReference type="InterPro" id="IPR001680">
    <property type="entry name" value="WD40_rpt"/>
</dbReference>
<dbReference type="SUPFAM" id="SSF50978">
    <property type="entry name" value="WD40 repeat-like"/>
    <property type="match status" value="1"/>
</dbReference>
<dbReference type="GO" id="GO:0005680">
    <property type="term" value="C:anaphase-promoting complex"/>
    <property type="evidence" value="ECO:0007669"/>
    <property type="project" value="TreeGrafter"/>
</dbReference>
<feature type="repeat" description="WD" evidence="5">
    <location>
        <begin position="303"/>
        <end position="342"/>
    </location>
</feature>
<accession>A0A914ZXK0</accession>
<proteinExistence type="inferred from homology"/>
<keyword evidence="4" id="KW-0131">Cell cycle</keyword>
<keyword evidence="2 5" id="KW-0853">WD repeat</keyword>
<dbReference type="PANTHER" id="PTHR19918">
    <property type="entry name" value="CELL DIVISION CYCLE 20 CDC20 FIZZY -RELATED"/>
    <property type="match status" value="1"/>
</dbReference>
<dbReference type="InterPro" id="IPR015943">
    <property type="entry name" value="WD40/YVTN_repeat-like_dom_sf"/>
</dbReference>
<feature type="domain" description="CDC20/Fizzy WD40" evidence="6">
    <location>
        <begin position="216"/>
        <end position="520"/>
    </location>
</feature>
<dbReference type="InterPro" id="IPR036322">
    <property type="entry name" value="WD40_repeat_dom_sf"/>
</dbReference>
<dbReference type="InterPro" id="IPR019775">
    <property type="entry name" value="WD40_repeat_CS"/>
</dbReference>
<dbReference type="GO" id="GO:1905786">
    <property type="term" value="P:positive regulation of anaphase-promoting complex-dependent catabolic process"/>
    <property type="evidence" value="ECO:0007669"/>
    <property type="project" value="TreeGrafter"/>
</dbReference>
<evidence type="ECO:0000256" key="1">
    <source>
        <dbReference type="ARBA" id="ARBA00006445"/>
    </source>
</evidence>
<comment type="similarity">
    <text evidence="1">Belongs to the WD repeat CDC20/Fizzy family.</text>
</comment>
<sequence>MHSKYIRINITKAFQREQHGTFMSEYERRFLSQHSLGTSFREMTLAEETAVSRLTSNRYHRGGSDRYIPLRPQNVTESTTWLSSITASYSNAPNHFSQLNFLGSSHLLPSGKNNSVTTNGIGLVARKALLRNELLNDAIDDARFISCNVNTGPVLDCSNARLFKFGRNMATKPGDLSAGNANRCLFRGPLSDESRRFLISLEKSQRKIPEKPYKILDINLMQDDFYVNLVDWSARNILAVGLDTTVSLLKRDNEQIMLCDLQAEHDFVTSVQWNRMGDLLAVGTERGRTRIWDMRVAKKVHEFFGHASKVGCLAWNASLISSGSQDCLIIHWDIRQPAKSAEQRFNGHSGEYMVFCPQSKHCWVQVCGLKWSSNGEYLASGGNDNQLLVWNLRKNKPLQVHTKHIAAVRALAWSPHRRGLLVSGGGTADCRLRFWDVLTGQQLQSVLTGSQVCNVAWSRHSCELVSTHGFMDNKVIVWKYPSLEPLAVLKGHERRVLFLAMSPDGESIVTGAGDGTLRFWRIFGQSLQQKVARSKLDLSSSIR</sequence>
<dbReference type="Proteomes" id="UP000887569">
    <property type="component" value="Unplaced"/>
</dbReference>
<dbReference type="WBParaSite" id="PgB27X_g010_t04">
    <property type="protein sequence ID" value="PgB27X_g010_t04"/>
    <property type="gene ID" value="PgB27X_g010"/>
</dbReference>
<evidence type="ECO:0000313" key="7">
    <source>
        <dbReference type="Proteomes" id="UP000887569"/>
    </source>
</evidence>
<reference evidence="8" key="1">
    <citation type="submission" date="2022-11" db="UniProtKB">
        <authorList>
            <consortium name="WormBaseParasite"/>
        </authorList>
    </citation>
    <scope>IDENTIFICATION</scope>
</reference>
<dbReference type="Gene3D" id="2.130.10.10">
    <property type="entry name" value="YVTN repeat-like/Quinoprotein amine dehydrogenase"/>
    <property type="match status" value="1"/>
</dbReference>
<feature type="repeat" description="WD" evidence="5">
    <location>
        <begin position="489"/>
        <end position="522"/>
    </location>
</feature>
<name>A0A914ZXK0_PARUN</name>
<organism evidence="7 8">
    <name type="scientific">Parascaris univalens</name>
    <name type="common">Nematode worm</name>
    <dbReference type="NCBI Taxonomy" id="6257"/>
    <lineage>
        <taxon>Eukaryota</taxon>
        <taxon>Metazoa</taxon>
        <taxon>Ecdysozoa</taxon>
        <taxon>Nematoda</taxon>
        <taxon>Chromadorea</taxon>
        <taxon>Rhabditida</taxon>
        <taxon>Spirurina</taxon>
        <taxon>Ascaridomorpha</taxon>
        <taxon>Ascaridoidea</taxon>
        <taxon>Ascarididae</taxon>
        <taxon>Parascaris</taxon>
    </lineage>
</organism>
<dbReference type="InterPro" id="IPR056150">
    <property type="entry name" value="WD40_CDC20-Fz"/>
</dbReference>
<dbReference type="SMART" id="SM00320">
    <property type="entry name" value="WD40"/>
    <property type="match status" value="6"/>
</dbReference>
<dbReference type="Pfam" id="PF24807">
    <property type="entry name" value="WD40_CDC20-Fz"/>
    <property type="match status" value="1"/>
</dbReference>
<dbReference type="PROSITE" id="PS00678">
    <property type="entry name" value="WD_REPEATS_1"/>
    <property type="match status" value="1"/>
</dbReference>
<dbReference type="PANTHER" id="PTHR19918:SF1">
    <property type="entry name" value="FIZZY-RELATED PROTEIN HOMOLOG"/>
    <property type="match status" value="1"/>
</dbReference>
<keyword evidence="3" id="KW-0677">Repeat</keyword>
<dbReference type="InterPro" id="IPR033010">
    <property type="entry name" value="Cdc20/Fizzy"/>
</dbReference>
<evidence type="ECO:0000313" key="8">
    <source>
        <dbReference type="WBParaSite" id="PgB27X_g010_t04"/>
    </source>
</evidence>
<dbReference type="GO" id="GO:1990757">
    <property type="term" value="F:ubiquitin ligase activator activity"/>
    <property type="evidence" value="ECO:0007669"/>
    <property type="project" value="TreeGrafter"/>
</dbReference>
<evidence type="ECO:0000256" key="2">
    <source>
        <dbReference type="ARBA" id="ARBA00022574"/>
    </source>
</evidence>
<dbReference type="PROSITE" id="PS50294">
    <property type="entry name" value="WD_REPEATS_REGION"/>
    <property type="match status" value="1"/>
</dbReference>
<dbReference type="GO" id="GO:0010997">
    <property type="term" value="F:anaphase-promoting complex binding"/>
    <property type="evidence" value="ECO:0007669"/>
    <property type="project" value="InterPro"/>
</dbReference>
<dbReference type="AlphaFoldDB" id="A0A914ZXK0"/>
<evidence type="ECO:0000256" key="4">
    <source>
        <dbReference type="ARBA" id="ARBA00023306"/>
    </source>
</evidence>
<feature type="repeat" description="WD" evidence="5">
    <location>
        <begin position="366"/>
        <end position="400"/>
    </location>
</feature>
<protein>
    <submittedName>
        <fullName evidence="8">Anaphase-promoting complex subunit 4-like WD40 domain-containing protein</fullName>
    </submittedName>
</protein>
<evidence type="ECO:0000256" key="5">
    <source>
        <dbReference type="PROSITE-ProRule" id="PRU00221"/>
    </source>
</evidence>
<evidence type="ECO:0000259" key="6">
    <source>
        <dbReference type="Pfam" id="PF24807"/>
    </source>
</evidence>
<dbReference type="GO" id="GO:0031145">
    <property type="term" value="P:anaphase-promoting complex-dependent catabolic process"/>
    <property type="evidence" value="ECO:0007669"/>
    <property type="project" value="TreeGrafter"/>
</dbReference>
<dbReference type="CDD" id="cd00200">
    <property type="entry name" value="WD40"/>
    <property type="match status" value="1"/>
</dbReference>